<reference evidence="3" key="1">
    <citation type="submission" date="2024-02" db="EMBL/GenBank/DDBJ databases">
        <authorList>
            <consortium name="ELIXIR-Norway"/>
            <consortium name="Elixir Norway"/>
        </authorList>
    </citation>
    <scope>NUCLEOTIDE SEQUENCE</scope>
</reference>
<keyword evidence="4" id="KW-1185">Reference proteome</keyword>
<dbReference type="PANTHER" id="PTHR31170">
    <property type="entry name" value="BNAC04G53230D PROTEIN"/>
    <property type="match status" value="1"/>
</dbReference>
<proteinExistence type="predicted"/>
<feature type="compositionally biased region" description="Polar residues" evidence="1">
    <location>
        <begin position="9"/>
        <end position="35"/>
    </location>
</feature>
<keyword evidence="2" id="KW-0472">Membrane</keyword>
<keyword evidence="2" id="KW-0812">Transmembrane</keyword>
<feature type="transmembrane region" description="Helical" evidence="2">
    <location>
        <begin position="450"/>
        <end position="470"/>
    </location>
</feature>
<protein>
    <submittedName>
        <fullName evidence="3">Uncharacterized protein</fullName>
    </submittedName>
</protein>
<sequence length="486" mass="54391">MEISERAQHSVTIEFSSQMRPGNTSIGAASTNTDSGDLRGPEFSMPRSIGKASIGTAFTDFDDAEAQGQDHSWASEVRSTIQSYKNGAAPEVLIRKVPNYLRVPPEQFTATEWRFCLHDRELHTSGAEGLKIAVAGYFFADKESDAWDNFCNDVVDDDPVRFVRLYGLQDGFTKFSERQVKYLLALDALFLVGRYEAFRDRPQLDLRWYQNCLMTEMVLLENQVPMDLLRKVAEILPAKDSLGRLLKYYMDWLCLLSLNTSQNPDAQYPDLVNCSHLLDCLYKTICGPDPPKAEGPCVPIESAVNLTLVGIKIKGVPGTLNMVSFQGGCLSLPIIEITDDFETMFRNLAIYEDFSLQPEFCTLSGYLLLMGNLIGDLDDVKLLIKHGVFINYLGPETVVLDTWRSLSKGLWTGKVSASIIEVGEKINKHCKSRKNVIITEFSHLFCSRSWYVVSAIAVTLITLATLIQTYTSVIGSNKMRPHFPPG</sequence>
<evidence type="ECO:0000256" key="2">
    <source>
        <dbReference type="SAM" id="Phobius"/>
    </source>
</evidence>
<dbReference type="InterPro" id="IPR004158">
    <property type="entry name" value="DUF247_pln"/>
</dbReference>
<dbReference type="Pfam" id="PF03140">
    <property type="entry name" value="DUF247"/>
    <property type="match status" value="1"/>
</dbReference>
<dbReference type="EMBL" id="OZ019894">
    <property type="protein sequence ID" value="CAK9216799.1"/>
    <property type="molecule type" value="Genomic_DNA"/>
</dbReference>
<gene>
    <name evidence="3" type="ORF">CSSPTR1EN2_LOCUS13651</name>
</gene>
<evidence type="ECO:0000313" key="3">
    <source>
        <dbReference type="EMBL" id="CAK9216799.1"/>
    </source>
</evidence>
<dbReference type="PANTHER" id="PTHR31170:SF25">
    <property type="entry name" value="BNAA09G04570D PROTEIN"/>
    <property type="match status" value="1"/>
</dbReference>
<dbReference type="Proteomes" id="UP001497512">
    <property type="component" value="Chromosome 2"/>
</dbReference>
<evidence type="ECO:0000256" key="1">
    <source>
        <dbReference type="SAM" id="MobiDB-lite"/>
    </source>
</evidence>
<name>A0ABP0UB20_9BRYO</name>
<evidence type="ECO:0000313" key="4">
    <source>
        <dbReference type="Proteomes" id="UP001497512"/>
    </source>
</evidence>
<organism evidence="3 4">
    <name type="scientific">Sphagnum troendelagicum</name>
    <dbReference type="NCBI Taxonomy" id="128251"/>
    <lineage>
        <taxon>Eukaryota</taxon>
        <taxon>Viridiplantae</taxon>
        <taxon>Streptophyta</taxon>
        <taxon>Embryophyta</taxon>
        <taxon>Bryophyta</taxon>
        <taxon>Sphagnophytina</taxon>
        <taxon>Sphagnopsida</taxon>
        <taxon>Sphagnales</taxon>
        <taxon>Sphagnaceae</taxon>
        <taxon>Sphagnum</taxon>
    </lineage>
</organism>
<keyword evidence="2" id="KW-1133">Transmembrane helix</keyword>
<feature type="region of interest" description="Disordered" evidence="1">
    <location>
        <begin position="1"/>
        <end position="38"/>
    </location>
</feature>
<accession>A0ABP0UB20</accession>